<dbReference type="AlphaFoldDB" id="A0A7W7RA89"/>
<proteinExistence type="predicted"/>
<dbReference type="EMBL" id="JACHJV010000002">
    <property type="protein sequence ID" value="MBB4928266.1"/>
    <property type="molecule type" value="Genomic_DNA"/>
</dbReference>
<reference evidence="3 4" key="1">
    <citation type="submission" date="2020-08" db="EMBL/GenBank/DDBJ databases">
        <title>Sequencing the genomes of 1000 actinobacteria strains.</title>
        <authorList>
            <person name="Klenk H.-P."/>
        </authorList>
    </citation>
    <scope>NUCLEOTIDE SEQUENCE [LARGE SCALE GENOMIC DNA]</scope>
    <source>
        <strain evidence="3 4">DSM 41654</strain>
    </source>
</reference>
<comment type="caution">
    <text evidence="3">The sequence shown here is derived from an EMBL/GenBank/DDBJ whole genome shotgun (WGS) entry which is preliminary data.</text>
</comment>
<feature type="transmembrane region" description="Helical" evidence="1">
    <location>
        <begin position="31"/>
        <end position="52"/>
    </location>
</feature>
<evidence type="ECO:0000313" key="4">
    <source>
        <dbReference type="Proteomes" id="UP000540506"/>
    </source>
</evidence>
<keyword evidence="4" id="KW-1185">Reference proteome</keyword>
<evidence type="ECO:0000259" key="2">
    <source>
        <dbReference type="Pfam" id="PF07811"/>
    </source>
</evidence>
<accession>A0A7W7RA89</accession>
<dbReference type="Proteomes" id="UP000540506">
    <property type="component" value="Unassembled WGS sequence"/>
</dbReference>
<sequence>MPRPPRLLSQVRARLARAGGDRGALSLELAIVFPLVMTTIFAAITVGLWYHARDVALSAAQRGVETARVQGAGLGQGLSVTRDFLDRAGGSISARTVSGSDGATVRIEVTGRVDTWIPGLSLPIDQHAAASRERVTATP</sequence>
<feature type="domain" description="TadE-like" evidence="2">
    <location>
        <begin position="23"/>
        <end position="64"/>
    </location>
</feature>
<evidence type="ECO:0000313" key="3">
    <source>
        <dbReference type="EMBL" id="MBB4928266.1"/>
    </source>
</evidence>
<keyword evidence="1" id="KW-0812">Transmembrane</keyword>
<evidence type="ECO:0000256" key="1">
    <source>
        <dbReference type="SAM" id="Phobius"/>
    </source>
</evidence>
<dbReference type="Pfam" id="PF07811">
    <property type="entry name" value="TadE"/>
    <property type="match status" value="1"/>
</dbReference>
<organism evidence="3 4">
    <name type="scientific">Kitasatospora kifunensis</name>
    <name type="common">Streptomyces kifunensis</name>
    <dbReference type="NCBI Taxonomy" id="58351"/>
    <lineage>
        <taxon>Bacteria</taxon>
        <taxon>Bacillati</taxon>
        <taxon>Actinomycetota</taxon>
        <taxon>Actinomycetes</taxon>
        <taxon>Kitasatosporales</taxon>
        <taxon>Streptomycetaceae</taxon>
        <taxon>Kitasatospora</taxon>
    </lineage>
</organism>
<dbReference type="InterPro" id="IPR012495">
    <property type="entry name" value="TadE-like_dom"/>
</dbReference>
<keyword evidence="1" id="KW-1133">Transmembrane helix</keyword>
<name>A0A7W7RA89_KITKI</name>
<protein>
    <submittedName>
        <fullName evidence="3">Flp pilus assembly protein TadG</fullName>
    </submittedName>
</protein>
<dbReference type="RefSeq" id="WP_246561744.1">
    <property type="nucleotide sequence ID" value="NZ_JACHJV010000002.1"/>
</dbReference>
<gene>
    <name evidence="3" type="ORF">FHR34_007361</name>
</gene>
<keyword evidence="1" id="KW-0472">Membrane</keyword>